<dbReference type="InterPro" id="IPR010222">
    <property type="entry name" value="RNA_helicase_HrpA"/>
</dbReference>
<dbReference type="InterPro" id="IPR003593">
    <property type="entry name" value="AAA+_ATPase"/>
</dbReference>
<dbReference type="InterPro" id="IPR014001">
    <property type="entry name" value="Helicase_ATP-bd"/>
</dbReference>
<dbReference type="Pfam" id="PF11898">
    <property type="entry name" value="DUF3418"/>
    <property type="match status" value="1"/>
</dbReference>
<dbReference type="RefSeq" id="WP_153660465.1">
    <property type="nucleotide sequence ID" value="NZ_JAAIKR010000001.1"/>
</dbReference>
<evidence type="ECO:0000256" key="4">
    <source>
        <dbReference type="ARBA" id="ARBA00022840"/>
    </source>
</evidence>
<protein>
    <submittedName>
        <fullName evidence="7">ATP-dependent RNA helicase HrpA</fullName>
        <ecNumber evidence="7">3.6.4.13</ecNumber>
    </submittedName>
</protein>
<evidence type="ECO:0000256" key="2">
    <source>
        <dbReference type="ARBA" id="ARBA00022801"/>
    </source>
</evidence>
<evidence type="ECO:0000256" key="1">
    <source>
        <dbReference type="ARBA" id="ARBA00022741"/>
    </source>
</evidence>
<dbReference type="NCBIfam" id="NF008348">
    <property type="entry name" value="PRK11131.1"/>
    <property type="match status" value="1"/>
</dbReference>
<evidence type="ECO:0000313" key="7">
    <source>
        <dbReference type="EMBL" id="MBR9726951.1"/>
    </source>
</evidence>
<dbReference type="SMART" id="SM00487">
    <property type="entry name" value="DEXDc"/>
    <property type="match status" value="1"/>
</dbReference>
<dbReference type="SMART" id="SM00382">
    <property type="entry name" value="AAA"/>
    <property type="match status" value="1"/>
</dbReference>
<keyword evidence="1" id="KW-0547">Nucleotide-binding</keyword>
<evidence type="ECO:0000259" key="6">
    <source>
        <dbReference type="PROSITE" id="PS51194"/>
    </source>
</evidence>
<dbReference type="EMBL" id="JAAIKR010000001">
    <property type="protein sequence ID" value="MBR9726951.1"/>
    <property type="molecule type" value="Genomic_DNA"/>
</dbReference>
<keyword evidence="4" id="KW-0067">ATP-binding</keyword>
<gene>
    <name evidence="7" type="primary">hrpA</name>
    <name evidence="7" type="ORF">G3R48_02950</name>
</gene>
<feature type="domain" description="Helicase C-terminal" evidence="6">
    <location>
        <begin position="277"/>
        <end position="440"/>
    </location>
</feature>
<name>A0ABS5HZ67_9GAMM</name>
<dbReference type="CDD" id="cd18791">
    <property type="entry name" value="SF2_C_RHA"/>
    <property type="match status" value="1"/>
</dbReference>
<proteinExistence type="predicted"/>
<dbReference type="Pfam" id="PF21010">
    <property type="entry name" value="HA2_C"/>
    <property type="match status" value="1"/>
</dbReference>
<keyword evidence="3 7" id="KW-0347">Helicase</keyword>
<dbReference type="InterPro" id="IPR024590">
    <property type="entry name" value="HrpA_C"/>
</dbReference>
<dbReference type="CDD" id="cd17989">
    <property type="entry name" value="DEXHc_HrpA"/>
    <property type="match status" value="1"/>
</dbReference>
<evidence type="ECO:0000256" key="3">
    <source>
        <dbReference type="ARBA" id="ARBA00022806"/>
    </source>
</evidence>
<dbReference type="InterPro" id="IPR027417">
    <property type="entry name" value="P-loop_NTPase"/>
</dbReference>
<dbReference type="Proteomes" id="UP000811844">
    <property type="component" value="Unassembled WGS sequence"/>
</dbReference>
<feature type="domain" description="Helicase ATP-binding" evidence="5">
    <location>
        <begin position="84"/>
        <end position="247"/>
    </location>
</feature>
<organism evidence="7 8">
    <name type="scientific">Shewanella intestini</name>
    <dbReference type="NCBI Taxonomy" id="2017544"/>
    <lineage>
        <taxon>Bacteria</taxon>
        <taxon>Pseudomonadati</taxon>
        <taxon>Pseudomonadota</taxon>
        <taxon>Gammaproteobacteria</taxon>
        <taxon>Alteromonadales</taxon>
        <taxon>Shewanellaceae</taxon>
        <taxon>Shewanella</taxon>
    </lineage>
</organism>
<dbReference type="InterPro" id="IPR001650">
    <property type="entry name" value="Helicase_C-like"/>
</dbReference>
<dbReference type="PANTHER" id="PTHR18934:SF99">
    <property type="entry name" value="ATP-DEPENDENT RNA HELICASE DHX37-RELATED"/>
    <property type="match status" value="1"/>
</dbReference>
<dbReference type="InterPro" id="IPR011545">
    <property type="entry name" value="DEAD/DEAH_box_helicase_dom"/>
</dbReference>
<dbReference type="InterPro" id="IPR011709">
    <property type="entry name" value="DEAD-box_helicase_OB_fold"/>
</dbReference>
<dbReference type="Pfam" id="PF07717">
    <property type="entry name" value="OB_NTP_bind"/>
    <property type="match status" value="1"/>
</dbReference>
<dbReference type="GO" id="GO:0003724">
    <property type="term" value="F:RNA helicase activity"/>
    <property type="evidence" value="ECO:0007669"/>
    <property type="project" value="UniProtKB-EC"/>
</dbReference>
<dbReference type="Pfam" id="PF00270">
    <property type="entry name" value="DEAD"/>
    <property type="match status" value="1"/>
</dbReference>
<dbReference type="Gene3D" id="3.40.50.300">
    <property type="entry name" value="P-loop containing nucleotide triphosphate hydrolases"/>
    <property type="match status" value="2"/>
</dbReference>
<comment type="caution">
    <text evidence="7">The sequence shown here is derived from an EMBL/GenBank/DDBJ whole genome shotgun (WGS) entry which is preliminary data.</text>
</comment>
<dbReference type="InterPro" id="IPR007502">
    <property type="entry name" value="Helicase-assoc_dom"/>
</dbReference>
<dbReference type="PROSITE" id="PS51194">
    <property type="entry name" value="HELICASE_CTER"/>
    <property type="match status" value="1"/>
</dbReference>
<dbReference type="SMART" id="SM00847">
    <property type="entry name" value="HA2"/>
    <property type="match status" value="1"/>
</dbReference>
<keyword evidence="8" id="KW-1185">Reference proteome</keyword>
<dbReference type="PANTHER" id="PTHR18934">
    <property type="entry name" value="ATP-DEPENDENT RNA HELICASE"/>
    <property type="match status" value="1"/>
</dbReference>
<dbReference type="SMART" id="SM00490">
    <property type="entry name" value="HELICc"/>
    <property type="match status" value="1"/>
</dbReference>
<dbReference type="Pfam" id="PF00271">
    <property type="entry name" value="Helicase_C"/>
    <property type="match status" value="1"/>
</dbReference>
<evidence type="ECO:0000259" key="5">
    <source>
        <dbReference type="PROSITE" id="PS51192"/>
    </source>
</evidence>
<evidence type="ECO:0000313" key="8">
    <source>
        <dbReference type="Proteomes" id="UP000811844"/>
    </source>
</evidence>
<sequence>MTSGLHPLSKTYLNQCYQLDAAKIRRRLFRLKKEQDQDKKAKETAKLEEMAQQALAKAKLRFENRPQVSYPDALPVSQKRDDIAKAIANNQVTIVAGETGSGKTTQLPKICLELGLGTRGMIGHTQPRRLAARSVANRVAEELNSPLGEVVGFKVRFADALNEDSYVKLMTDGILLAELTSDKFLNQYDTIIIDEAHERSLNIDFILGYLKQVLKKRPDLKVIITSATIDVERFSKHFNDAPVIEVSGRTFPVDTRYRPLVKDNEADLDVTDGIFAAVDELMAAGPGDILIFMNGEREIRDTADMLRKQQYRDTEILPLYARLSYGEQSKVFKSHIGRRIVLATNVAETSLTVPGIRYVIDPGTARISRYSYRTKVQRLPIEPISQASANQRQGRCGRVGPGICIRLYDEQDFIQRPEFTDPEILRTNLASVILQMLAIGLGDIGGFPFIQPPEQKHIRDGFLLLEELQAVEKRKGDLVLTQLGRNLSKIPLDPRLARMVLAANDLGCLHEVLVVTSGLSIQDPRERPIDKKQAADECHRRFSDKDSDFSSWLLLWEHIKDGKRELSASQFRKRCRDEYLAYLRVREWQDLYTQTRQAVHDLKWRLNDNAADYESFHKAILSGLLSHIGFKDNNNEYLGARNRKFFVFPGSPLAKKGPKWIMAAELTETSRLFARCCAKIQPEWLESLAGHLVKKSYVEPHFEAKPASVVAFESQVLYGLRFVNRRKVQYGPIDPIEARDIFIRSALAEGELQTKEAFFVKNQQLRSDIEDLEHKSRRRDILVDEQVLVDFYEPLIPQGIYNAPLFFKWWKQAKRDTPTLLDVNIELLMQRDADHISALDFPEVWHKGNLTLKVSYHFSPGNEDDGVSVHIPVALLNQVDSDDFDWLVAGLREEKLIALIKSLPKNLRRNFVPAPDYAKACFQAMTPFDMPMLDAMCKQLLRMSGNRIAPTDFDLSQLATHLHINFKVEDDKGRLVSQSRDLEVLKETLQGVVAKAIRQVADTGIEQQNITQWSFGDLPTQYQQRKGNYEVKAYPALVDNNNDVSIKLFDDEHEALRHHRVGLRRLLLINIPSPVKHLQQALPNKAKLAMYFNPFGQVQILIEDIINAAVQQLLDEKKLDVRQAQQFEQAKDWVRQELNPTAEKISLQVEQILTVYQRVKKRLKGKISLDIAFAMSDIQTQLDKLVYKGFVAQCGWQRITDIHRYLMAIENRLDKLPIDPTRDRIHLQSVIKLQDMLNGVLAKVPKSQPVPLALEEARWMIEEYRVSCFAQVLGTAYPISEKRVINHINSI</sequence>
<keyword evidence="2 7" id="KW-0378">Hydrolase</keyword>
<dbReference type="SUPFAM" id="SSF52540">
    <property type="entry name" value="P-loop containing nucleoside triphosphate hydrolases"/>
    <property type="match status" value="1"/>
</dbReference>
<dbReference type="GO" id="GO:0016787">
    <property type="term" value="F:hydrolase activity"/>
    <property type="evidence" value="ECO:0007669"/>
    <property type="project" value="UniProtKB-KW"/>
</dbReference>
<dbReference type="PROSITE" id="PS51192">
    <property type="entry name" value="HELICASE_ATP_BIND_1"/>
    <property type="match status" value="1"/>
</dbReference>
<accession>A0ABS5HZ67</accession>
<dbReference type="EC" id="3.6.4.13" evidence="7"/>
<dbReference type="Gene3D" id="1.20.120.1080">
    <property type="match status" value="1"/>
</dbReference>
<reference evidence="7 8" key="1">
    <citation type="submission" date="2020-02" db="EMBL/GenBank/DDBJ databases">
        <title>Shewanella WXL01 sp. nov., a marine bacterium isolated from green algae in Luhuitou Fringing Reef (Northern South China Sea).</title>
        <authorList>
            <person name="Wang X."/>
        </authorList>
    </citation>
    <scope>NUCLEOTIDE SEQUENCE [LARGE SCALE GENOMIC DNA]</scope>
    <source>
        <strain evidence="7 8">MCCC 1A01895</strain>
    </source>
</reference>
<dbReference type="NCBIfam" id="TIGR01967">
    <property type="entry name" value="DEAH_box_HrpA"/>
    <property type="match status" value="1"/>
</dbReference>